<name>A0ABY5K7D4_9CELL</name>
<sequence length="372" mass="37508">MTTRLLLEGPDLSELVAQVREQLGPGARIVRAERVRSGGFAGFFATERFEVTVDVPDEVPRPSRVAAPRPAAAAPVGGIDGLLAAADAADGPVGDPTPALDPDAPAAVSTTSREFAAVLDQVRTLVGVPLPDVVVPAPARAAALTGPRARPPVPATAPPARPADAADAGPADAGANGGLRAELLRLGVPARLLGPGPVTLGAVLGRLPAPPAPPRGVGQVLVVAGEGDGPLTVARTLALRWRLPDARVHEVDAGGPVTALPRDGGTAQVVALRTGHEHQDRARAARALAVLGADQVWAVVDARTKPADVAAWVAAVGVERRVDALAVHGLLDTAAPGTVLEAGVPVAWVDGVPASRLVWAAALGQELDTALG</sequence>
<keyword evidence="3" id="KW-1185">Reference proteome</keyword>
<feature type="compositionally biased region" description="Low complexity" evidence="1">
    <location>
        <begin position="162"/>
        <end position="173"/>
    </location>
</feature>
<feature type="compositionally biased region" description="Pro residues" evidence="1">
    <location>
        <begin position="149"/>
        <end position="161"/>
    </location>
</feature>
<protein>
    <submittedName>
        <fullName evidence="2">Uncharacterized protein</fullName>
    </submittedName>
</protein>
<dbReference type="RefSeq" id="WP_256791474.1">
    <property type="nucleotide sequence ID" value="NZ_CP101989.1"/>
</dbReference>
<evidence type="ECO:0000256" key="1">
    <source>
        <dbReference type="SAM" id="MobiDB-lite"/>
    </source>
</evidence>
<reference evidence="2 3" key="1">
    <citation type="submission" date="2022-07" db="EMBL/GenBank/DDBJ databases">
        <title>Novel species in genus cellulomonas.</title>
        <authorList>
            <person name="Ye L."/>
        </authorList>
    </citation>
    <scope>NUCLEOTIDE SEQUENCE [LARGE SCALE GENOMIC DNA]</scope>
    <source>
        <strain evidence="3">zg-Y908</strain>
    </source>
</reference>
<evidence type="ECO:0000313" key="2">
    <source>
        <dbReference type="EMBL" id="UUI65850.1"/>
    </source>
</evidence>
<evidence type="ECO:0000313" key="3">
    <source>
        <dbReference type="Proteomes" id="UP001317322"/>
    </source>
</evidence>
<feature type="region of interest" description="Disordered" evidence="1">
    <location>
        <begin position="143"/>
        <end position="173"/>
    </location>
</feature>
<organism evidence="2 3">
    <name type="scientific">Cellulomonas wangsupingiae</name>
    <dbReference type="NCBI Taxonomy" id="2968085"/>
    <lineage>
        <taxon>Bacteria</taxon>
        <taxon>Bacillati</taxon>
        <taxon>Actinomycetota</taxon>
        <taxon>Actinomycetes</taxon>
        <taxon>Micrococcales</taxon>
        <taxon>Cellulomonadaceae</taxon>
        <taxon>Cellulomonas</taxon>
    </lineage>
</organism>
<dbReference type="EMBL" id="CP101989">
    <property type="protein sequence ID" value="UUI65850.1"/>
    <property type="molecule type" value="Genomic_DNA"/>
</dbReference>
<gene>
    <name evidence="2" type="ORF">NP075_03710</name>
</gene>
<accession>A0ABY5K7D4</accession>
<feature type="region of interest" description="Disordered" evidence="1">
    <location>
        <begin position="87"/>
        <end position="107"/>
    </location>
</feature>
<dbReference type="Proteomes" id="UP001317322">
    <property type="component" value="Chromosome"/>
</dbReference>
<proteinExistence type="predicted"/>